<dbReference type="PROSITE" id="PS50932">
    <property type="entry name" value="HTH_LACI_2"/>
    <property type="match status" value="1"/>
</dbReference>
<dbReference type="Proteomes" id="UP001501746">
    <property type="component" value="Unassembled WGS sequence"/>
</dbReference>
<dbReference type="Gene3D" id="3.40.50.2300">
    <property type="match status" value="2"/>
</dbReference>
<evidence type="ECO:0000256" key="2">
    <source>
        <dbReference type="ARBA" id="ARBA00023125"/>
    </source>
</evidence>
<dbReference type="CDD" id="cd06267">
    <property type="entry name" value="PBP1_LacI_sugar_binding-like"/>
    <property type="match status" value="1"/>
</dbReference>
<dbReference type="SUPFAM" id="SSF53822">
    <property type="entry name" value="Periplasmic binding protein-like I"/>
    <property type="match status" value="1"/>
</dbReference>
<evidence type="ECO:0000259" key="4">
    <source>
        <dbReference type="PROSITE" id="PS50932"/>
    </source>
</evidence>
<dbReference type="Pfam" id="PF00356">
    <property type="entry name" value="LacI"/>
    <property type="match status" value="1"/>
</dbReference>
<dbReference type="Pfam" id="PF13377">
    <property type="entry name" value="Peripla_BP_3"/>
    <property type="match status" value="1"/>
</dbReference>
<dbReference type="Gene3D" id="1.10.260.40">
    <property type="entry name" value="lambda repressor-like DNA-binding domains"/>
    <property type="match status" value="1"/>
</dbReference>
<dbReference type="InterPro" id="IPR010982">
    <property type="entry name" value="Lambda_DNA-bd_dom_sf"/>
</dbReference>
<keyword evidence="1" id="KW-0805">Transcription regulation</keyword>
<comment type="caution">
    <text evidence="5">The sequence shown here is derived from an EMBL/GenBank/DDBJ whole genome shotgun (WGS) entry which is preliminary data.</text>
</comment>
<evidence type="ECO:0000313" key="5">
    <source>
        <dbReference type="EMBL" id="GAA1846357.1"/>
    </source>
</evidence>
<dbReference type="SUPFAM" id="SSF47413">
    <property type="entry name" value="lambda repressor-like DNA-binding domains"/>
    <property type="match status" value="1"/>
</dbReference>
<dbReference type="CDD" id="cd01392">
    <property type="entry name" value="HTH_LacI"/>
    <property type="match status" value="1"/>
</dbReference>
<keyword evidence="6" id="KW-1185">Reference proteome</keyword>
<keyword evidence="3" id="KW-0804">Transcription</keyword>
<proteinExistence type="predicted"/>
<dbReference type="EMBL" id="BAAANK010000012">
    <property type="protein sequence ID" value="GAA1846357.1"/>
    <property type="molecule type" value="Genomic_DNA"/>
</dbReference>
<dbReference type="SMART" id="SM00354">
    <property type="entry name" value="HTH_LACI"/>
    <property type="match status" value="1"/>
</dbReference>
<keyword evidence="2 5" id="KW-0238">DNA-binding</keyword>
<dbReference type="PANTHER" id="PTHR30146:SF109">
    <property type="entry name" value="HTH-TYPE TRANSCRIPTIONAL REGULATOR GALS"/>
    <property type="match status" value="1"/>
</dbReference>
<name>A0ABN2N307_9MICO</name>
<accession>A0ABN2N307</accession>
<evidence type="ECO:0000313" key="6">
    <source>
        <dbReference type="Proteomes" id="UP001501746"/>
    </source>
</evidence>
<dbReference type="PANTHER" id="PTHR30146">
    <property type="entry name" value="LACI-RELATED TRANSCRIPTIONAL REPRESSOR"/>
    <property type="match status" value="1"/>
</dbReference>
<organism evidence="5 6">
    <name type="scientific">Agromyces salentinus</name>
    <dbReference type="NCBI Taxonomy" id="269421"/>
    <lineage>
        <taxon>Bacteria</taxon>
        <taxon>Bacillati</taxon>
        <taxon>Actinomycetota</taxon>
        <taxon>Actinomycetes</taxon>
        <taxon>Micrococcales</taxon>
        <taxon>Microbacteriaceae</taxon>
        <taxon>Agromyces</taxon>
    </lineage>
</organism>
<sequence length="347" mass="36108">MEKPADIRTPTLDDVARVAGVSRATVSRAIRDTRGVAPELKEIVGRAIAETGYVPNRAARSLATGRTGTVIIAVAGADAEYGGVAEPDVFADPFFSRVISGVVRTLRTLDTQPVLLLVESDADRADVLATVRQGAADGALLVSTHSDDPLPSAFAAAGLPAVTFARPASGAPVSFVDIANHDGGRLAAEHLVARGAQRVALIAGPDDVPSAQDRARGFRDAMARHGQAFPPTAHGDFTVESGERAMAEILESAPDIDGVFAANDLMALGAMHGLQAQGRRVPDDVAIVGFDDSVIATIARPTLTSVRQPIEEMAAQMARILVAQIHEPGTRPSSVIFDPVLIARGSA</sequence>
<feature type="domain" description="HTH lacI-type" evidence="4">
    <location>
        <begin position="10"/>
        <end position="64"/>
    </location>
</feature>
<evidence type="ECO:0000256" key="1">
    <source>
        <dbReference type="ARBA" id="ARBA00023015"/>
    </source>
</evidence>
<evidence type="ECO:0000256" key="3">
    <source>
        <dbReference type="ARBA" id="ARBA00023163"/>
    </source>
</evidence>
<dbReference type="GO" id="GO:0003677">
    <property type="term" value="F:DNA binding"/>
    <property type="evidence" value="ECO:0007669"/>
    <property type="project" value="UniProtKB-KW"/>
</dbReference>
<dbReference type="InterPro" id="IPR028082">
    <property type="entry name" value="Peripla_BP_I"/>
</dbReference>
<protein>
    <submittedName>
        <fullName evidence="5">LacI family DNA-binding transcriptional regulator</fullName>
    </submittedName>
</protein>
<dbReference type="InterPro" id="IPR046335">
    <property type="entry name" value="LacI/GalR-like_sensor"/>
</dbReference>
<dbReference type="RefSeq" id="WP_212275503.1">
    <property type="nucleotide sequence ID" value="NZ_BAAANK010000012.1"/>
</dbReference>
<dbReference type="InterPro" id="IPR000843">
    <property type="entry name" value="HTH_LacI"/>
</dbReference>
<reference evidence="5 6" key="1">
    <citation type="journal article" date="2019" name="Int. J. Syst. Evol. Microbiol.">
        <title>The Global Catalogue of Microorganisms (GCM) 10K type strain sequencing project: providing services to taxonomists for standard genome sequencing and annotation.</title>
        <authorList>
            <consortium name="The Broad Institute Genomics Platform"/>
            <consortium name="The Broad Institute Genome Sequencing Center for Infectious Disease"/>
            <person name="Wu L."/>
            <person name="Ma J."/>
        </authorList>
    </citation>
    <scope>NUCLEOTIDE SEQUENCE [LARGE SCALE GENOMIC DNA]</scope>
    <source>
        <strain evidence="5 6">JCM 14323</strain>
    </source>
</reference>
<gene>
    <name evidence="5" type="ORF">GCM10009750_35940</name>
</gene>
<dbReference type="PROSITE" id="PS00356">
    <property type="entry name" value="HTH_LACI_1"/>
    <property type="match status" value="1"/>
</dbReference>